<organism evidence="5 6">
    <name type="scientific">Dermatophagoides pteronyssinus</name>
    <name type="common">European house dust mite</name>
    <dbReference type="NCBI Taxonomy" id="6956"/>
    <lineage>
        <taxon>Eukaryota</taxon>
        <taxon>Metazoa</taxon>
        <taxon>Ecdysozoa</taxon>
        <taxon>Arthropoda</taxon>
        <taxon>Chelicerata</taxon>
        <taxon>Arachnida</taxon>
        <taxon>Acari</taxon>
        <taxon>Acariformes</taxon>
        <taxon>Sarcoptiformes</taxon>
        <taxon>Astigmata</taxon>
        <taxon>Psoroptidia</taxon>
        <taxon>Analgoidea</taxon>
        <taxon>Pyroglyphidae</taxon>
        <taxon>Dermatophagoidinae</taxon>
        <taxon>Dermatophagoides</taxon>
    </lineage>
</organism>
<evidence type="ECO:0000256" key="2">
    <source>
        <dbReference type="RuleBase" id="RU000383"/>
    </source>
</evidence>
<accession>A0A6P6Y987</accession>
<feature type="domain" description="Cyclin-like" evidence="4">
    <location>
        <begin position="250"/>
        <end position="348"/>
    </location>
</feature>
<dbReference type="OrthoDB" id="6514464at2759"/>
<feature type="region of interest" description="Disordered" evidence="3">
    <location>
        <begin position="115"/>
        <end position="208"/>
    </location>
</feature>
<dbReference type="SMART" id="SM00385">
    <property type="entry name" value="CYCLIN"/>
    <property type="match status" value="1"/>
</dbReference>
<gene>
    <name evidence="6" type="primary">LOC113795975</name>
</gene>
<feature type="region of interest" description="Disordered" evidence="3">
    <location>
        <begin position="518"/>
        <end position="555"/>
    </location>
</feature>
<reference evidence="6" key="1">
    <citation type="submission" date="2025-08" db="UniProtKB">
        <authorList>
            <consortium name="RefSeq"/>
        </authorList>
    </citation>
    <scope>IDENTIFICATION</scope>
    <source>
        <strain evidence="6">Airmid</strain>
    </source>
</reference>
<feature type="compositionally biased region" description="Low complexity" evidence="3">
    <location>
        <begin position="152"/>
        <end position="167"/>
    </location>
</feature>
<dbReference type="GO" id="GO:0016538">
    <property type="term" value="F:cyclin-dependent protein serine/threonine kinase regulator activity"/>
    <property type="evidence" value="ECO:0007669"/>
    <property type="project" value="InterPro"/>
</dbReference>
<feature type="compositionally biased region" description="Acidic residues" evidence="3">
    <location>
        <begin position="187"/>
        <end position="205"/>
    </location>
</feature>
<comment type="similarity">
    <text evidence="2">Belongs to the cyclin family.</text>
</comment>
<dbReference type="InterPro" id="IPR013763">
    <property type="entry name" value="Cyclin-like_dom"/>
</dbReference>
<feature type="compositionally biased region" description="Low complexity" evidence="3">
    <location>
        <begin position="68"/>
        <end position="99"/>
    </location>
</feature>
<dbReference type="InterPro" id="IPR036915">
    <property type="entry name" value="Cyclin-like_sf"/>
</dbReference>
<feature type="compositionally biased region" description="Low complexity" evidence="3">
    <location>
        <begin position="115"/>
        <end position="127"/>
    </location>
</feature>
<dbReference type="InterPro" id="IPR043198">
    <property type="entry name" value="Cyclin/Ssn8"/>
</dbReference>
<dbReference type="AlphaFoldDB" id="A0A6P6Y987"/>
<keyword evidence="5" id="KW-1185">Reference proteome</keyword>
<evidence type="ECO:0000256" key="3">
    <source>
        <dbReference type="SAM" id="MobiDB-lite"/>
    </source>
</evidence>
<evidence type="ECO:0000259" key="4">
    <source>
        <dbReference type="SMART" id="SM00385"/>
    </source>
</evidence>
<dbReference type="PANTHER" id="PTHR10026">
    <property type="entry name" value="CYCLIN"/>
    <property type="match status" value="1"/>
</dbReference>
<feature type="compositionally biased region" description="Low complexity" evidence="3">
    <location>
        <begin position="594"/>
        <end position="616"/>
    </location>
</feature>
<evidence type="ECO:0000313" key="6">
    <source>
        <dbReference type="RefSeq" id="XP_027202018.1"/>
    </source>
</evidence>
<feature type="compositionally biased region" description="Low complexity" evidence="3">
    <location>
        <begin position="14"/>
        <end position="50"/>
    </location>
</feature>
<name>A0A6P6Y987_DERPT</name>
<proteinExistence type="inferred from homology"/>
<feature type="region of interest" description="Disordered" evidence="3">
    <location>
        <begin position="1"/>
        <end position="100"/>
    </location>
</feature>
<evidence type="ECO:0000256" key="1">
    <source>
        <dbReference type="ARBA" id="ARBA00023127"/>
    </source>
</evidence>
<dbReference type="Pfam" id="PF00134">
    <property type="entry name" value="Cyclin_N"/>
    <property type="match status" value="1"/>
</dbReference>
<dbReference type="Gene3D" id="1.10.472.10">
    <property type="entry name" value="Cyclin-like"/>
    <property type="match status" value="2"/>
</dbReference>
<feature type="compositionally biased region" description="Polar residues" evidence="3">
    <location>
        <begin position="774"/>
        <end position="783"/>
    </location>
</feature>
<dbReference type="GO" id="GO:0006357">
    <property type="term" value="P:regulation of transcription by RNA polymerase II"/>
    <property type="evidence" value="ECO:0007669"/>
    <property type="project" value="InterPro"/>
</dbReference>
<dbReference type="Proteomes" id="UP000515146">
    <property type="component" value="Unplaced"/>
</dbReference>
<dbReference type="InterPro" id="IPR006671">
    <property type="entry name" value="Cyclin_N"/>
</dbReference>
<dbReference type="OMA" id="HIFFANF"/>
<feature type="region of interest" description="Disordered" evidence="3">
    <location>
        <begin position="575"/>
        <end position="634"/>
    </location>
</feature>
<dbReference type="RefSeq" id="XP_027202018.1">
    <property type="nucleotide sequence ID" value="XM_027346217.1"/>
</dbReference>
<dbReference type="KEGG" id="dpte:113795975"/>
<evidence type="ECO:0000313" key="5">
    <source>
        <dbReference type="Proteomes" id="UP000515146"/>
    </source>
</evidence>
<sequence>MSKFHYVLDNQLPSTSSSSSSSSTSTLLQNQHHHLQQQLSTLQMHHQQQQQHHHHSHQTNVSSLLNRQPKYQQQQQGHYPQHQQQQIKYGHQQQQQQQQFHSAFESFLQIPPTSASAVAISQQQQSLNHHKHHHHNSQMAPSRIIGDDDFRSNNSSTNQSLLSLNESGDQDQDEQSTCGYGPVIEHDDIDYDDDDENDGGDDDNEQLNNMNSNYNSSWIFKEDFIINHTPSRRQGINYADEIEYRRKGTKFIRDLTKLLKMKPICKETAYVYFHRFFMLRSFRQYDPIRIAMASLYFACKYEDHPLPKDHLIQVSYLLINNYVNKQQPSHKLNKDDKEYIEYCDRLIMDENLMIQLLGFDNLRVTHFQVLVVESYSRNPIQGTTQELYTAAYQIASELNRLTTLCLEYPAPFLAAVSIYLAACYKTIRLPDDWCQTMMTDVKNPMDMKKLVIQIGEKYRESLSSSQLIQKILTEEYRRQYGSPPSSVMKKSNSTIDQQKQHPTLGALLMTNFSPDSAYSSSSSTAAAYSPAEQPQLQPVNSTPSSSNISGDRKSRLQINQQTAGGRNVRSLMNPISASQSQQQPQQQTRYSMANKNNNNNYQSNNNNMNQQQQQQSNKKRSATNVMNNNNFNDGQFNFAQQQQQSSQKIDFSNINQNNNNDMILNRNNLNLQHYRSLINVGNINNNNNNNTNQLSRNLQQHMNNNGNKKFKSNHAIETLSNEYYRHNNNNNNYNRHHHHQQQMSLHQQDAAYTIQQQLGIMFQNSVANGGGGNNTSLVTGSSFQQQQQQHHRKNL</sequence>
<protein>
    <submittedName>
        <fullName evidence="6">Cyclin-T1-4-like isoform X1</fullName>
    </submittedName>
</protein>
<feature type="region of interest" description="Disordered" evidence="3">
    <location>
        <begin position="772"/>
        <end position="795"/>
    </location>
</feature>
<feature type="compositionally biased region" description="Low complexity" evidence="3">
    <location>
        <begin position="518"/>
        <end position="531"/>
    </location>
</feature>
<feature type="compositionally biased region" description="Polar residues" evidence="3">
    <location>
        <begin position="532"/>
        <end position="549"/>
    </location>
</feature>
<keyword evidence="1 2" id="KW-0195">Cyclin</keyword>
<dbReference type="SUPFAM" id="SSF47954">
    <property type="entry name" value="Cyclin-like"/>
    <property type="match status" value="2"/>
</dbReference>
<feature type="compositionally biased region" description="Low complexity" evidence="3">
    <location>
        <begin position="576"/>
        <end position="587"/>
    </location>
</feature>
<dbReference type="InParanoid" id="A0A6P6Y987"/>